<dbReference type="Proteomes" id="UP000694557">
    <property type="component" value="Unassembled WGS sequence"/>
</dbReference>
<organism evidence="8 9">
    <name type="scientific">Oncorhynchus kisutch</name>
    <name type="common">Coho salmon</name>
    <name type="synonym">Salmo kisutch</name>
    <dbReference type="NCBI Taxonomy" id="8019"/>
    <lineage>
        <taxon>Eukaryota</taxon>
        <taxon>Metazoa</taxon>
        <taxon>Chordata</taxon>
        <taxon>Craniata</taxon>
        <taxon>Vertebrata</taxon>
        <taxon>Euteleostomi</taxon>
        <taxon>Actinopterygii</taxon>
        <taxon>Neopterygii</taxon>
        <taxon>Teleostei</taxon>
        <taxon>Protacanthopterygii</taxon>
        <taxon>Salmoniformes</taxon>
        <taxon>Salmonidae</taxon>
        <taxon>Salmoninae</taxon>
        <taxon>Oncorhynchus</taxon>
    </lineage>
</organism>
<evidence type="ECO:0000256" key="3">
    <source>
        <dbReference type="ARBA" id="ARBA00023123"/>
    </source>
</evidence>
<evidence type="ECO:0000256" key="5">
    <source>
        <dbReference type="ARBA" id="ARBA00023203"/>
    </source>
</evidence>
<evidence type="ECO:0000256" key="1">
    <source>
        <dbReference type="ARBA" id="ARBA00022741"/>
    </source>
</evidence>
<evidence type="ECO:0000313" key="8">
    <source>
        <dbReference type="Ensembl" id="ENSOKIP00005003336.1"/>
    </source>
</evidence>
<keyword evidence="5 6" id="KW-0009">Actin-binding</keyword>
<dbReference type="PROSITE" id="PS51456">
    <property type="entry name" value="MYOSIN_MOTOR"/>
    <property type="match status" value="1"/>
</dbReference>
<dbReference type="GO" id="GO:0016459">
    <property type="term" value="C:myosin complex"/>
    <property type="evidence" value="ECO:0007669"/>
    <property type="project" value="UniProtKB-KW"/>
</dbReference>
<dbReference type="GO" id="GO:0051015">
    <property type="term" value="F:actin filament binding"/>
    <property type="evidence" value="ECO:0007669"/>
    <property type="project" value="TreeGrafter"/>
</dbReference>
<dbReference type="Pfam" id="PF00063">
    <property type="entry name" value="Myosin_head"/>
    <property type="match status" value="1"/>
</dbReference>
<proteinExistence type="inferred from homology"/>
<evidence type="ECO:0000259" key="7">
    <source>
        <dbReference type="PROSITE" id="PS51456"/>
    </source>
</evidence>
<dbReference type="PANTHER" id="PTHR13140">
    <property type="entry name" value="MYOSIN"/>
    <property type="match status" value="1"/>
</dbReference>
<dbReference type="GO" id="GO:0005886">
    <property type="term" value="C:plasma membrane"/>
    <property type="evidence" value="ECO:0007669"/>
    <property type="project" value="TreeGrafter"/>
</dbReference>
<reference evidence="8" key="2">
    <citation type="submission" date="2025-09" db="UniProtKB">
        <authorList>
            <consortium name="Ensembl"/>
        </authorList>
    </citation>
    <scope>IDENTIFICATION</scope>
</reference>
<protein>
    <recommendedName>
        <fullName evidence="7">Myosin motor domain-containing protein</fullName>
    </recommendedName>
</protein>
<dbReference type="Ensembl" id="ENSOKIT00005003506.1">
    <property type="protein sequence ID" value="ENSOKIP00005003336.1"/>
    <property type="gene ID" value="ENSOKIG00005001544.1"/>
</dbReference>
<evidence type="ECO:0000256" key="4">
    <source>
        <dbReference type="ARBA" id="ARBA00023175"/>
    </source>
</evidence>
<dbReference type="PRINTS" id="PR00193">
    <property type="entry name" value="MYOSINHEAVY"/>
</dbReference>
<dbReference type="PANTHER" id="PTHR13140:SF353">
    <property type="entry name" value="UNCONVENTIONAL MYOSIN-IH"/>
    <property type="match status" value="1"/>
</dbReference>
<dbReference type="GO" id="GO:0006897">
    <property type="term" value="P:endocytosis"/>
    <property type="evidence" value="ECO:0007669"/>
    <property type="project" value="TreeGrafter"/>
</dbReference>
<dbReference type="GO" id="GO:0000146">
    <property type="term" value="F:microfilament motor activity"/>
    <property type="evidence" value="ECO:0007669"/>
    <property type="project" value="TreeGrafter"/>
</dbReference>
<dbReference type="GeneTree" id="ENSGT00940000156430"/>
<dbReference type="SMART" id="SM00242">
    <property type="entry name" value="MYSc"/>
    <property type="match status" value="1"/>
</dbReference>
<evidence type="ECO:0000256" key="2">
    <source>
        <dbReference type="ARBA" id="ARBA00022840"/>
    </source>
</evidence>
<keyword evidence="1" id="KW-0547">Nucleotide-binding</keyword>
<name>A0A8C7EZU6_ONCKI</name>
<keyword evidence="2" id="KW-0067">ATP-binding</keyword>
<dbReference type="Gene3D" id="3.40.850.10">
    <property type="entry name" value="Kinesin motor domain"/>
    <property type="match status" value="1"/>
</dbReference>
<comment type="similarity">
    <text evidence="6">Belongs to the TRAFAC class myosin-kinesin ATPase superfamily. Myosin family.</text>
</comment>
<dbReference type="GO" id="GO:0005737">
    <property type="term" value="C:cytoplasm"/>
    <property type="evidence" value="ECO:0007669"/>
    <property type="project" value="TreeGrafter"/>
</dbReference>
<dbReference type="InterPro" id="IPR036961">
    <property type="entry name" value="Kinesin_motor_dom_sf"/>
</dbReference>
<keyword evidence="4" id="KW-0505">Motor protein</keyword>
<dbReference type="GO" id="GO:0007015">
    <property type="term" value="P:actin filament organization"/>
    <property type="evidence" value="ECO:0007669"/>
    <property type="project" value="TreeGrafter"/>
</dbReference>
<dbReference type="GO" id="GO:0030048">
    <property type="term" value="P:actin filament-based movement"/>
    <property type="evidence" value="ECO:0007669"/>
    <property type="project" value="TreeGrafter"/>
</dbReference>
<feature type="domain" description="Myosin motor" evidence="7">
    <location>
        <begin position="1"/>
        <end position="200"/>
    </location>
</feature>
<reference evidence="8" key="1">
    <citation type="submission" date="2025-08" db="UniProtKB">
        <authorList>
            <consortium name="Ensembl"/>
        </authorList>
    </citation>
    <scope>IDENTIFICATION</scope>
</reference>
<dbReference type="SUPFAM" id="SSF52540">
    <property type="entry name" value="P-loop containing nucleoside triphosphate hydrolases"/>
    <property type="match status" value="1"/>
</dbReference>
<dbReference type="InterPro" id="IPR027417">
    <property type="entry name" value="P-loop_NTPase"/>
</dbReference>
<dbReference type="GO" id="GO:0005524">
    <property type="term" value="F:ATP binding"/>
    <property type="evidence" value="ECO:0007669"/>
    <property type="project" value="UniProtKB-KW"/>
</dbReference>
<dbReference type="InterPro" id="IPR001609">
    <property type="entry name" value="Myosin_head_motor_dom-like"/>
</dbReference>
<keyword evidence="9" id="KW-1185">Reference proteome</keyword>
<evidence type="ECO:0000256" key="6">
    <source>
        <dbReference type="PROSITE-ProRule" id="PRU00782"/>
    </source>
</evidence>
<sequence>SCMCTCITYVFACMCAPQDMLYSAAYLSTVYSSAVYALADNVYHTMLTETNNHFILISVESGAGKTEACKKILQFYPVSCPSTKLLDNVQDRLLLSNPVLKVNTIKNDNSSHFGKYIDIQFDHVVTVGGHILSYLLEKSRVVHENHGERNFHIFYQLVEGGEEDLLCWLGLEELSALQLPGTGGKRYLINATATWYRWER</sequence>
<accession>A0A8C7EZU6</accession>
<evidence type="ECO:0000313" key="9">
    <source>
        <dbReference type="Proteomes" id="UP000694557"/>
    </source>
</evidence>
<dbReference type="AlphaFoldDB" id="A0A8C7EZU6"/>
<keyword evidence="3 6" id="KW-0518">Myosin</keyword>
<dbReference type="GO" id="GO:0005902">
    <property type="term" value="C:microvillus"/>
    <property type="evidence" value="ECO:0007669"/>
    <property type="project" value="TreeGrafter"/>
</dbReference>
<comment type="caution">
    <text evidence="6">Lacks conserved residue(s) required for the propagation of feature annotation.</text>
</comment>